<organism evidence="1 2">
    <name type="scientific">Mucuna pruriens</name>
    <name type="common">Velvet bean</name>
    <name type="synonym">Dolichos pruriens</name>
    <dbReference type="NCBI Taxonomy" id="157652"/>
    <lineage>
        <taxon>Eukaryota</taxon>
        <taxon>Viridiplantae</taxon>
        <taxon>Streptophyta</taxon>
        <taxon>Embryophyta</taxon>
        <taxon>Tracheophyta</taxon>
        <taxon>Spermatophyta</taxon>
        <taxon>Magnoliopsida</taxon>
        <taxon>eudicotyledons</taxon>
        <taxon>Gunneridae</taxon>
        <taxon>Pentapetalae</taxon>
        <taxon>rosids</taxon>
        <taxon>fabids</taxon>
        <taxon>Fabales</taxon>
        <taxon>Fabaceae</taxon>
        <taxon>Papilionoideae</taxon>
        <taxon>50 kb inversion clade</taxon>
        <taxon>NPAAA clade</taxon>
        <taxon>indigoferoid/millettioid clade</taxon>
        <taxon>Phaseoleae</taxon>
        <taxon>Mucuna</taxon>
    </lineage>
</organism>
<protein>
    <submittedName>
        <fullName evidence="1">Uncharacterized protein</fullName>
    </submittedName>
</protein>
<gene>
    <name evidence="1" type="ORF">CR513_36104</name>
</gene>
<dbReference type="Proteomes" id="UP000257109">
    <property type="component" value="Unassembled WGS sequence"/>
</dbReference>
<feature type="non-terminal residue" evidence="1">
    <location>
        <position position="1"/>
    </location>
</feature>
<evidence type="ECO:0000313" key="1">
    <source>
        <dbReference type="EMBL" id="RDX83031.1"/>
    </source>
</evidence>
<reference evidence="1" key="1">
    <citation type="submission" date="2018-05" db="EMBL/GenBank/DDBJ databases">
        <title>Draft genome of Mucuna pruriens seed.</title>
        <authorList>
            <person name="Nnadi N.E."/>
            <person name="Vos R."/>
            <person name="Hasami M.H."/>
            <person name="Devisetty U.K."/>
            <person name="Aguiy J.C."/>
        </authorList>
    </citation>
    <scope>NUCLEOTIDE SEQUENCE [LARGE SCALE GENOMIC DNA]</scope>
    <source>
        <strain evidence="1">JCA_2017</strain>
    </source>
</reference>
<accession>A0A371FXN1</accession>
<dbReference type="EMBL" id="QJKJ01007479">
    <property type="protein sequence ID" value="RDX83031.1"/>
    <property type="molecule type" value="Genomic_DNA"/>
</dbReference>
<name>A0A371FXN1_MUCPR</name>
<comment type="caution">
    <text evidence="1">The sequence shown here is derived from an EMBL/GenBank/DDBJ whole genome shotgun (WGS) entry which is preliminary data.</text>
</comment>
<keyword evidence="2" id="KW-1185">Reference proteome</keyword>
<dbReference type="AlphaFoldDB" id="A0A371FXN1"/>
<proteinExistence type="predicted"/>
<evidence type="ECO:0000313" key="2">
    <source>
        <dbReference type="Proteomes" id="UP000257109"/>
    </source>
</evidence>
<sequence length="170" mass="19607">MLHFIMDATLVGGRNLELEYKVDKTVVLVGKKMKWIDSHMKSTSYNLNIWKQNSTSEYYVKSAYIALQGPIEETDITFDRCFWSIPVLLNVADFSRKVIETTTHLLFQYKFSYFVLAYCYKCIVVQGWPVESKSHFLQHSSGGFLGKKIKTVGMKSFSFSFYACSSNPQN</sequence>